<dbReference type="CDD" id="cd03025">
    <property type="entry name" value="DsbA_FrnE_like"/>
    <property type="match status" value="1"/>
</dbReference>
<evidence type="ECO:0000313" key="3">
    <source>
        <dbReference type="EMBL" id="SKA96189.1"/>
    </source>
</evidence>
<keyword evidence="4" id="KW-1185">Reference proteome</keyword>
<dbReference type="RefSeq" id="WP_009765716.1">
    <property type="nucleotide sequence ID" value="NZ_FUYJ01000002.1"/>
</dbReference>
<name>A0A1T4Y306_9BACL</name>
<keyword evidence="1 2" id="KW-0963">Cytoplasm</keyword>
<dbReference type="Pfam" id="PF13743">
    <property type="entry name" value="Thioredoxin_5"/>
    <property type="match status" value="1"/>
</dbReference>
<accession>A0A1T4Y306</accession>
<comment type="subunit">
    <text evidence="2">Interacts with Spx.</text>
</comment>
<dbReference type="PANTHER" id="PTHR13887:SF47">
    <property type="entry name" value="CLPXP ADAPTER PROTEIN SPXH"/>
    <property type="match status" value="1"/>
</dbReference>
<dbReference type="InterPro" id="IPR046404">
    <property type="entry name" value="Adapter_SpxH"/>
</dbReference>
<dbReference type="GO" id="GO:0005737">
    <property type="term" value="C:cytoplasm"/>
    <property type="evidence" value="ECO:0007669"/>
    <property type="project" value="UniProtKB-SubCell"/>
</dbReference>
<proteinExistence type="inferred from homology"/>
<dbReference type="SUPFAM" id="SSF52833">
    <property type="entry name" value="Thioredoxin-like"/>
    <property type="match status" value="1"/>
</dbReference>
<evidence type="ECO:0000256" key="2">
    <source>
        <dbReference type="HAMAP-Rule" id="MF_02245"/>
    </source>
</evidence>
<gene>
    <name evidence="2" type="primary">spxH</name>
    <name evidence="3" type="ORF">SAMN04244570_1780</name>
</gene>
<evidence type="ECO:0000313" key="4">
    <source>
        <dbReference type="Proteomes" id="UP000190042"/>
    </source>
</evidence>
<dbReference type="AlphaFoldDB" id="A0A1T4Y306"/>
<dbReference type="Gene3D" id="3.40.30.10">
    <property type="entry name" value="Glutaredoxin"/>
    <property type="match status" value="2"/>
</dbReference>
<comment type="similarity">
    <text evidence="2">Belongs to the SpxH family.</text>
</comment>
<evidence type="ECO:0000256" key="1">
    <source>
        <dbReference type="ARBA" id="ARBA00022490"/>
    </source>
</evidence>
<comment type="function">
    <text evidence="2">Adapter protein required for efficient degradation of Spx by ClpXP under non-stress conditions. Interaction with Spx stabilizes Spx and exposes the C-terminus of Spx for recognition and proteolysis by ClpXP.</text>
</comment>
<dbReference type="Proteomes" id="UP000190042">
    <property type="component" value="Unassembled WGS sequence"/>
</dbReference>
<dbReference type="PANTHER" id="PTHR13887">
    <property type="entry name" value="GLUTATHIONE S-TRANSFERASE KAPPA"/>
    <property type="match status" value="1"/>
</dbReference>
<dbReference type="HAMAP" id="MF_02245">
    <property type="entry name" value="Adapter_SpxH"/>
    <property type="match status" value="1"/>
</dbReference>
<keyword evidence="3" id="KW-0413">Isomerase</keyword>
<dbReference type="EMBL" id="FUYJ01000002">
    <property type="protein sequence ID" value="SKA96189.1"/>
    <property type="molecule type" value="Genomic_DNA"/>
</dbReference>
<reference evidence="4" key="1">
    <citation type="submission" date="2017-02" db="EMBL/GenBank/DDBJ databases">
        <authorList>
            <person name="Varghese N."/>
            <person name="Submissions S."/>
        </authorList>
    </citation>
    <scope>NUCLEOTIDE SEQUENCE [LARGE SCALE GENOMIC DNA]</scope>
    <source>
        <strain evidence="4">DSM 23966</strain>
    </source>
</reference>
<dbReference type="GO" id="GO:0016853">
    <property type="term" value="F:isomerase activity"/>
    <property type="evidence" value="ECO:0007669"/>
    <property type="project" value="UniProtKB-KW"/>
</dbReference>
<protein>
    <recommendedName>
        <fullName evidence="2">ClpXP adapter protein SpxH</fullName>
    </recommendedName>
</protein>
<sequence>MNYLTVIDDTLHYSTSAKPIELYVFLDPYCKDCWSLQPLLRKLQVEYDHYFTLRVALRTPINKLNRNCLTERQDPQPTKRSNPCFPSLAVKAAEFQGKRAGFRYLSCLFEYSFLKKRDVTSFSVLVEIAARINLDVDEFIVDFTSEEAIRALQVDMFLGNEMEVDEAPTFVFFNSNIEDEGLKVSGLYDYGIYEQILEELIGEQILPDIPPSISSLFNRFDLLTTKEVAEIYHISEKEAERELKKRLLKQQIERIPFQDRTLWRKKQPNCSLIK</sequence>
<organism evidence="3 4">
    <name type="scientific">Sporosarcina newyorkensis</name>
    <dbReference type="NCBI Taxonomy" id="759851"/>
    <lineage>
        <taxon>Bacteria</taxon>
        <taxon>Bacillati</taxon>
        <taxon>Bacillota</taxon>
        <taxon>Bacilli</taxon>
        <taxon>Bacillales</taxon>
        <taxon>Caryophanaceae</taxon>
        <taxon>Sporosarcina</taxon>
    </lineage>
</organism>
<dbReference type="InterPro" id="IPR036249">
    <property type="entry name" value="Thioredoxin-like_sf"/>
</dbReference>
<comment type="subcellular location">
    <subcellularLocation>
        <location evidence="2">Cytoplasm</location>
    </subcellularLocation>
</comment>